<dbReference type="STRING" id="67855.RO21_10835"/>
<evidence type="ECO:0000313" key="3">
    <source>
        <dbReference type="Proteomes" id="UP000036270"/>
    </source>
</evidence>
<feature type="region of interest" description="Disordered" evidence="1">
    <location>
        <begin position="194"/>
        <end position="222"/>
    </location>
</feature>
<protein>
    <submittedName>
        <fullName evidence="2">Peptidase</fullName>
    </submittedName>
</protein>
<gene>
    <name evidence="2" type="ORF">RO21_10835</name>
</gene>
<evidence type="ECO:0000313" key="2">
    <source>
        <dbReference type="EMBL" id="KMK50608.1"/>
    </source>
</evidence>
<dbReference type="RefSeq" id="WP_047977799.1">
    <property type="nucleotide sequence ID" value="NZ_JWIZ01000084.1"/>
</dbReference>
<dbReference type="AlphaFoldDB" id="A0A0J5P247"/>
<dbReference type="Proteomes" id="UP000036270">
    <property type="component" value="Unassembled WGS sequence"/>
</dbReference>
<accession>A0A0J5P247</accession>
<evidence type="ECO:0000256" key="1">
    <source>
        <dbReference type="SAM" id="MobiDB-lite"/>
    </source>
</evidence>
<dbReference type="EMBL" id="JWIZ01000084">
    <property type="protein sequence ID" value="KMK50608.1"/>
    <property type="molecule type" value="Genomic_DNA"/>
</dbReference>
<dbReference type="PATRIC" id="fig|67855.3.peg.2389"/>
<proteinExistence type="predicted"/>
<organism evidence="2 3">
    <name type="scientific">Muribacter muris</name>
    <dbReference type="NCBI Taxonomy" id="67855"/>
    <lineage>
        <taxon>Bacteria</taxon>
        <taxon>Pseudomonadati</taxon>
        <taxon>Pseudomonadota</taxon>
        <taxon>Gammaproteobacteria</taxon>
        <taxon>Pasteurellales</taxon>
        <taxon>Pasteurellaceae</taxon>
        <taxon>Muribacter</taxon>
    </lineage>
</organism>
<comment type="caution">
    <text evidence="2">The sequence shown here is derived from an EMBL/GenBank/DDBJ whole genome shotgun (WGS) entry which is preliminary data.</text>
</comment>
<reference evidence="2 3" key="1">
    <citation type="submission" date="2014-12" db="EMBL/GenBank/DDBJ databases">
        <title>Reclassification of Actinobacillus muris as Muribacter muris.</title>
        <authorList>
            <person name="Christensen H."/>
            <person name="Nicklas W."/>
            <person name="Bisgaard M."/>
        </authorList>
    </citation>
    <scope>NUCLEOTIDE SEQUENCE [LARGE SCALE GENOMIC DNA]</scope>
    <source>
        <strain evidence="2 3">Ackerman80-443D</strain>
    </source>
</reference>
<name>A0A0J5P247_9PAST</name>
<keyword evidence="3" id="KW-1185">Reference proteome</keyword>
<sequence>MHLIDIFKAGKRRDANGVLIDITPEQLQQAVDNYDPAFHEAPVVIGHPKDNHPAYAWVKRLALNGEVLQAEFDQIDPAFAELVEAGRFKKVSASFYLPDSPNNPKQGVLSLRHVGFLGAVPPAVKGLRNPEFNEAEEGVVDFADWAQSTLWRRFRNWLAGQFGEEEAEKALPEYLVSSVQEDAIREQIHRHQSLDEPAFNELPADQSPPTPTEPTGEDKMSEADKAELARLKAENEQLKAEKAQAEADKAAADLDAAKAENVSYAENLVKQGKLAPIAKEAAIALLNCSATNAAGQVVEFNEGESMLTLTKAFLEAQPQVLQFGEVATKDKAASDEPDEVSYAENDDPARIELDRKARAYMKQHNCDYATAVNAVL</sequence>